<organism evidence="1 2">
    <name type="scientific">Bradyrhizobium aeschynomenes</name>
    <dbReference type="NCBI Taxonomy" id="2734909"/>
    <lineage>
        <taxon>Bacteria</taxon>
        <taxon>Pseudomonadati</taxon>
        <taxon>Pseudomonadota</taxon>
        <taxon>Alphaproteobacteria</taxon>
        <taxon>Hyphomicrobiales</taxon>
        <taxon>Nitrobacteraceae</taxon>
        <taxon>Bradyrhizobium</taxon>
    </lineage>
</organism>
<sequence>MPTTSATSADSHDESDADSCLCGIEHIEDEFTSDAELPPAIGGIRIEVAADVDHHDDDEDDVDGCDLDFGLDDVTSDAELPAAIGGV</sequence>
<proteinExistence type="predicted"/>
<evidence type="ECO:0000313" key="2">
    <source>
        <dbReference type="Proteomes" id="UP000886476"/>
    </source>
</evidence>
<keyword evidence="2" id="KW-1185">Reference proteome</keyword>
<reference evidence="1" key="1">
    <citation type="submission" date="2020-05" db="EMBL/GenBank/DDBJ databases">
        <title>Nod-independent and nitrogen-fixing Bradyrhizobium aeschynomene sp. nov. isolated from nodules of Aeschynomene indica.</title>
        <authorList>
            <person name="Zhang Z."/>
        </authorList>
    </citation>
    <scope>NUCLEOTIDE SEQUENCE</scope>
    <source>
        <strain evidence="1">83012</strain>
    </source>
</reference>
<dbReference type="EMBL" id="JABFDN010000007">
    <property type="protein sequence ID" value="NPU67617.1"/>
    <property type="molecule type" value="Genomic_DNA"/>
</dbReference>
<protein>
    <submittedName>
        <fullName evidence="1">Uncharacterized protein</fullName>
    </submittedName>
</protein>
<comment type="caution">
    <text evidence="1">The sequence shown here is derived from an EMBL/GenBank/DDBJ whole genome shotgun (WGS) entry which is preliminary data.</text>
</comment>
<dbReference type="RefSeq" id="WP_172112687.1">
    <property type="nucleotide sequence ID" value="NZ_JABFDN010000007.1"/>
</dbReference>
<name>A0ABX2CK13_9BRAD</name>
<dbReference type="Proteomes" id="UP000886476">
    <property type="component" value="Unassembled WGS sequence"/>
</dbReference>
<evidence type="ECO:0000313" key="1">
    <source>
        <dbReference type="EMBL" id="NPU67617.1"/>
    </source>
</evidence>
<accession>A0ABX2CK13</accession>
<gene>
    <name evidence="1" type="ORF">HL667_21625</name>
</gene>